<feature type="domain" description="SKP1 component dimerisation" evidence="1">
    <location>
        <begin position="29"/>
        <end position="75"/>
    </location>
</feature>
<dbReference type="InterPro" id="IPR011333">
    <property type="entry name" value="SKP1/BTB/POZ_sf"/>
</dbReference>
<keyword evidence="3" id="KW-1185">Reference proteome</keyword>
<proteinExistence type="predicted"/>
<accession>A0A7R9MI83</accession>
<dbReference type="AlphaFoldDB" id="A0A7R9MI83"/>
<evidence type="ECO:0000313" key="2">
    <source>
        <dbReference type="EMBL" id="CAD7660447.1"/>
    </source>
</evidence>
<dbReference type="InterPro" id="IPR016072">
    <property type="entry name" value="Skp1_comp_dimer"/>
</dbReference>
<feature type="non-terminal residue" evidence="2">
    <location>
        <position position="1"/>
    </location>
</feature>
<evidence type="ECO:0000313" key="3">
    <source>
        <dbReference type="Proteomes" id="UP000728032"/>
    </source>
</evidence>
<dbReference type="PANTHER" id="PTHR11165">
    <property type="entry name" value="SKP1"/>
    <property type="match status" value="1"/>
</dbReference>
<dbReference type="GO" id="GO:0006511">
    <property type="term" value="P:ubiquitin-dependent protein catabolic process"/>
    <property type="evidence" value="ECO:0007669"/>
    <property type="project" value="InterPro"/>
</dbReference>
<name>A0A7R9MI83_9ACAR</name>
<dbReference type="EMBL" id="CAJPVJ010020250">
    <property type="protein sequence ID" value="CAG2177585.1"/>
    <property type="molecule type" value="Genomic_DNA"/>
</dbReference>
<gene>
    <name evidence="2" type="ORF">ONB1V03_LOCUS17015</name>
</gene>
<protein>
    <recommendedName>
        <fullName evidence="1">SKP1 component dimerisation domain-containing protein</fullName>
    </recommendedName>
</protein>
<dbReference type="Proteomes" id="UP000728032">
    <property type="component" value="Unassembled WGS sequence"/>
</dbReference>
<sequence>TAWDTKYFDMEREAFFALLEAANYLHIEGLLKTGCKMAAKQVDDKSAEDVQKIWGIECDLSPETVQRLKKENAWAEKEK</sequence>
<dbReference type="InterPro" id="IPR036296">
    <property type="entry name" value="SKP1-like_dim_sf"/>
</dbReference>
<organism evidence="2">
    <name type="scientific">Oppiella nova</name>
    <dbReference type="NCBI Taxonomy" id="334625"/>
    <lineage>
        <taxon>Eukaryota</taxon>
        <taxon>Metazoa</taxon>
        <taxon>Ecdysozoa</taxon>
        <taxon>Arthropoda</taxon>
        <taxon>Chelicerata</taxon>
        <taxon>Arachnida</taxon>
        <taxon>Acari</taxon>
        <taxon>Acariformes</taxon>
        <taxon>Sarcoptiformes</taxon>
        <taxon>Oribatida</taxon>
        <taxon>Brachypylina</taxon>
        <taxon>Oppioidea</taxon>
        <taxon>Oppiidae</taxon>
        <taxon>Oppiella</taxon>
    </lineage>
</organism>
<evidence type="ECO:0000259" key="1">
    <source>
        <dbReference type="Pfam" id="PF01466"/>
    </source>
</evidence>
<dbReference type="InterPro" id="IPR016897">
    <property type="entry name" value="SKP1"/>
</dbReference>
<dbReference type="Pfam" id="PF01466">
    <property type="entry name" value="Skp1"/>
    <property type="match status" value="1"/>
</dbReference>
<dbReference type="SUPFAM" id="SSF81382">
    <property type="entry name" value="Skp1 dimerisation domain-like"/>
    <property type="match status" value="1"/>
</dbReference>
<reference evidence="2" key="1">
    <citation type="submission" date="2020-11" db="EMBL/GenBank/DDBJ databases">
        <authorList>
            <person name="Tran Van P."/>
        </authorList>
    </citation>
    <scope>NUCLEOTIDE SEQUENCE</scope>
</reference>
<dbReference type="OrthoDB" id="2342932at2759"/>
<dbReference type="Gene3D" id="3.30.710.10">
    <property type="entry name" value="Potassium Channel Kv1.1, Chain A"/>
    <property type="match status" value="1"/>
</dbReference>
<dbReference type="EMBL" id="OC935075">
    <property type="protein sequence ID" value="CAD7660447.1"/>
    <property type="molecule type" value="Genomic_DNA"/>
</dbReference>